<gene>
    <name evidence="1" type="ORF">AB4Y32_26700</name>
</gene>
<name>A0ACC6U709_9BURK</name>
<dbReference type="Proteomes" id="UP001558850">
    <property type="component" value="Unassembled WGS sequence"/>
</dbReference>
<evidence type="ECO:0000313" key="1">
    <source>
        <dbReference type="EMBL" id="MEX3935342.1"/>
    </source>
</evidence>
<protein>
    <submittedName>
        <fullName evidence="1">Uncharacterized protein</fullName>
    </submittedName>
</protein>
<accession>A0ACC6U709</accession>
<dbReference type="EMBL" id="JBFRCH010000019">
    <property type="protein sequence ID" value="MEX3935342.1"/>
    <property type="molecule type" value="Genomic_DNA"/>
</dbReference>
<evidence type="ECO:0000313" key="2">
    <source>
        <dbReference type="Proteomes" id="UP001558850"/>
    </source>
</evidence>
<keyword evidence="2" id="KW-1185">Reference proteome</keyword>
<comment type="caution">
    <text evidence="1">The sequence shown here is derived from an EMBL/GenBank/DDBJ whole genome shotgun (WGS) entry which is preliminary data.</text>
</comment>
<sequence>MREVKNKPGVRQRILDLGPIPIGAGNRLARTLPAPSITRLRQTMRWRGRSAHFYLPQPIALTVFGHDYLSDAFKQIFHRLSYFDFPIALLLFRHILAEKMTDRCGNGTNYW</sequence>
<organism evidence="1 2">
    <name type="scientific">Paraburkholderia phymatum</name>
    <dbReference type="NCBI Taxonomy" id="148447"/>
    <lineage>
        <taxon>Bacteria</taxon>
        <taxon>Pseudomonadati</taxon>
        <taxon>Pseudomonadota</taxon>
        <taxon>Betaproteobacteria</taxon>
        <taxon>Burkholderiales</taxon>
        <taxon>Burkholderiaceae</taxon>
        <taxon>Paraburkholderia</taxon>
    </lineage>
</organism>
<proteinExistence type="predicted"/>
<reference evidence="1" key="1">
    <citation type="submission" date="2024-07" db="EMBL/GenBank/DDBJ databases">
        <title>A survey of Mimosa microsymbionts across Brazilian biomes reveals a high diversity of Paraburkholderia nodulating endemic species, but also that Cupriavidus is common as a symbiont of widespread species.</title>
        <authorList>
            <person name="Rouws L."/>
            <person name="Barauna A."/>
            <person name="Beukes C."/>
            <person name="Rouws J.R.C."/>
            <person name="De Faria S.M."/>
            <person name="Gross E."/>
            <person name="Bueno Dos Reis Junior F."/>
            <person name="Simon M.F."/>
            <person name="Maluk M."/>
            <person name="Odee D.W."/>
            <person name="Kenicer G."/>
            <person name="Young J.P.W."/>
            <person name="Reis V.M."/>
            <person name="Zilli J."/>
            <person name="James E.K."/>
        </authorList>
    </citation>
    <scope>NUCLEOTIDE SEQUENCE</scope>
    <source>
        <strain evidence="1">EG181B</strain>
    </source>
</reference>